<feature type="domain" description="SEFIR" evidence="10">
    <location>
        <begin position="416"/>
        <end position="566"/>
    </location>
</feature>
<keyword evidence="12" id="KW-1185">Reference proteome</keyword>
<feature type="compositionally biased region" description="Acidic residues" evidence="8">
    <location>
        <begin position="678"/>
        <end position="693"/>
    </location>
</feature>
<dbReference type="STRING" id="31234.E3M4N0"/>
<dbReference type="FunCoup" id="E3M4N0">
    <property type="interactions" value="110"/>
</dbReference>
<evidence type="ECO:0000256" key="4">
    <source>
        <dbReference type="ARBA" id="ARBA00022989"/>
    </source>
</evidence>
<dbReference type="Gene3D" id="3.40.50.11530">
    <property type="match status" value="1"/>
</dbReference>
<sequence length="701" mass="80094">MSQLFPINLLTSFPSKGCPTSFFFILFVSILNFPPIYSSASTPFNSSEYVLREVFQHKDQCYKDSFVYVKEAYTSKSSPFVVYSTTKECSTFLNEQDLSERLPSCPSGLIDLEVTPTYVGKSQISYPYANLNISVTAHSPVSTLVFRLQCLHASDGSDVYCSDMKDMYINGVKEWPCRGIHLSTAVHHPAKFSYACFRLTSYSVYAINATVLPQKCRISTIVTSPHLDEIFPPSLVDPSGSENDIDSTDPYWSPMISVDFSEEQAVWIRLGKAPNAECDTMNVHVYQEHDDNKIKFLAALSVKCPEYSIKWDDQEAGTYLLTAYVPIRGCKFFCEPNSRGCKQCLRTHLNLVIWEDRVSMSWRVVKTFHDYGIQIFIVTALLTLILIILFFVGIYIHYRKQKADANRVRQIQLDTFVKAMIVYADDNEAHTNCVKLLVDNLKHCANCEPIFDLEKLITIEQVVPSRWLIDQLSTLSKFIIVISHCAEKILHAEDSETHRLVQSRPFADLFEPAMNIIIRDITQNPQEARKKYVIVRFGYSPQVPANLAILQLPTFLLPDEFGRLTAFLHDLEYGSNVNITQNISKRRITEWTDAVEHQKTIFNVNPNWLETRWKPKDEQEVMNLQRAVPVVFTYKTNEERIAASQRYNLLPPSAEIEEDEEPETSNNEATYMLAPPPVEDDLEAEEEEEDEGSDTIVAFDS</sequence>
<dbReference type="InterPro" id="IPR039465">
    <property type="entry name" value="IL-17_rcpt-like"/>
</dbReference>
<evidence type="ECO:0000259" key="10">
    <source>
        <dbReference type="PROSITE" id="PS51534"/>
    </source>
</evidence>
<dbReference type="Proteomes" id="UP000008281">
    <property type="component" value="Unassembled WGS sequence"/>
</dbReference>
<comment type="subcellular location">
    <subcellularLocation>
        <location evidence="1">Membrane</location>
        <topology evidence="1">Single-pass type I membrane protein</topology>
    </subcellularLocation>
</comment>
<keyword evidence="7" id="KW-0325">Glycoprotein</keyword>
<feature type="region of interest" description="Disordered" evidence="8">
    <location>
        <begin position="652"/>
        <end position="701"/>
    </location>
</feature>
<evidence type="ECO:0000256" key="1">
    <source>
        <dbReference type="ARBA" id="ARBA00004479"/>
    </source>
</evidence>
<feature type="transmembrane region" description="Helical" evidence="9">
    <location>
        <begin position="371"/>
        <end position="398"/>
    </location>
</feature>
<evidence type="ECO:0000256" key="9">
    <source>
        <dbReference type="SAM" id="Phobius"/>
    </source>
</evidence>
<dbReference type="AlphaFoldDB" id="E3M4N0"/>
<evidence type="ECO:0000313" key="12">
    <source>
        <dbReference type="Proteomes" id="UP000008281"/>
    </source>
</evidence>
<accession>E3M4N0</accession>
<evidence type="ECO:0000256" key="8">
    <source>
        <dbReference type="SAM" id="MobiDB-lite"/>
    </source>
</evidence>
<dbReference type="GO" id="GO:0043235">
    <property type="term" value="C:receptor complex"/>
    <property type="evidence" value="ECO:0007669"/>
    <property type="project" value="EnsemblMetazoa"/>
</dbReference>
<keyword evidence="4 9" id="KW-1133">Transmembrane helix</keyword>
<gene>
    <name evidence="11" type="ORF">CRE_11781</name>
</gene>
<evidence type="ECO:0000256" key="3">
    <source>
        <dbReference type="ARBA" id="ARBA00022729"/>
    </source>
</evidence>
<name>E3M4N0_CAERE</name>
<reference evidence="11" key="1">
    <citation type="submission" date="2007-07" db="EMBL/GenBank/DDBJ databases">
        <title>PCAP assembly of the Caenorhabditis remanei genome.</title>
        <authorList>
            <consortium name="The Caenorhabditis remanei Sequencing Consortium"/>
            <person name="Wilson R.K."/>
        </authorList>
    </citation>
    <scope>NUCLEOTIDE SEQUENCE [LARGE SCALE GENOMIC DNA]</scope>
    <source>
        <strain evidence="11">PB4641</strain>
    </source>
</reference>
<keyword evidence="6" id="KW-0675">Receptor</keyword>
<dbReference type="EMBL" id="DS268424">
    <property type="protein sequence ID" value="EFO91633.1"/>
    <property type="molecule type" value="Genomic_DNA"/>
</dbReference>
<dbReference type="GO" id="GO:0030368">
    <property type="term" value="F:interleukin-17 receptor activity"/>
    <property type="evidence" value="ECO:0007669"/>
    <property type="project" value="InterPro"/>
</dbReference>
<dbReference type="GO" id="GO:0040017">
    <property type="term" value="P:positive regulation of locomotion"/>
    <property type="evidence" value="ECO:0007669"/>
    <property type="project" value="EnsemblMetazoa"/>
</dbReference>
<dbReference type="PROSITE" id="PS51534">
    <property type="entry name" value="SEFIR"/>
    <property type="match status" value="1"/>
</dbReference>
<dbReference type="OMA" id="CRKSFIV"/>
<keyword evidence="3" id="KW-0732">Signal</keyword>
<keyword evidence="5 9" id="KW-0472">Membrane</keyword>
<dbReference type="GO" id="GO:0098797">
    <property type="term" value="C:plasma membrane protein complex"/>
    <property type="evidence" value="ECO:0007669"/>
    <property type="project" value="EnsemblMetazoa"/>
</dbReference>
<evidence type="ECO:0000256" key="7">
    <source>
        <dbReference type="ARBA" id="ARBA00023180"/>
    </source>
</evidence>
<dbReference type="InParanoid" id="E3M4N0"/>
<organism evidence="12">
    <name type="scientific">Caenorhabditis remanei</name>
    <name type="common">Caenorhabditis vulgaris</name>
    <dbReference type="NCBI Taxonomy" id="31234"/>
    <lineage>
        <taxon>Eukaryota</taxon>
        <taxon>Metazoa</taxon>
        <taxon>Ecdysozoa</taxon>
        <taxon>Nematoda</taxon>
        <taxon>Chromadorea</taxon>
        <taxon>Rhabditida</taxon>
        <taxon>Rhabditina</taxon>
        <taxon>Rhabditomorpha</taxon>
        <taxon>Rhabditoidea</taxon>
        <taxon>Rhabditidae</taxon>
        <taxon>Peloderinae</taxon>
        <taxon>Caenorhabditis</taxon>
    </lineage>
</organism>
<dbReference type="HOGENOM" id="CLU_023540_0_0_1"/>
<keyword evidence="2 9" id="KW-0812">Transmembrane</keyword>
<evidence type="ECO:0000256" key="6">
    <source>
        <dbReference type="ARBA" id="ARBA00023170"/>
    </source>
</evidence>
<proteinExistence type="predicted"/>
<dbReference type="PANTHER" id="PTHR15583">
    <property type="entry name" value="INTERLEUKIN-17 RECEPTOR"/>
    <property type="match status" value="1"/>
</dbReference>
<protein>
    <recommendedName>
        <fullName evidence="10">SEFIR domain-containing protein</fullName>
    </recommendedName>
</protein>
<dbReference type="OrthoDB" id="5855369at2759"/>
<dbReference type="PANTHER" id="PTHR15583:SF7">
    <property type="entry name" value="INTERLEUKIN CYTOKINE RECEPTOR-RELATED PROTEIN 2"/>
    <property type="match status" value="1"/>
</dbReference>
<dbReference type="eggNOG" id="ENOG502S3GM">
    <property type="taxonomic scope" value="Eukaryota"/>
</dbReference>
<evidence type="ECO:0000313" key="11">
    <source>
        <dbReference type="EMBL" id="EFO91633.1"/>
    </source>
</evidence>
<evidence type="ECO:0000256" key="5">
    <source>
        <dbReference type="ARBA" id="ARBA00023136"/>
    </source>
</evidence>
<evidence type="ECO:0000256" key="2">
    <source>
        <dbReference type="ARBA" id="ARBA00022692"/>
    </source>
</evidence>
<dbReference type="Pfam" id="PF08357">
    <property type="entry name" value="SEFIR"/>
    <property type="match status" value="1"/>
</dbReference>
<dbReference type="InterPro" id="IPR013568">
    <property type="entry name" value="SEFIR_dom"/>
</dbReference>